<dbReference type="Proteomes" id="UP000255036">
    <property type="component" value="Unassembled WGS sequence"/>
</dbReference>
<feature type="coiled-coil region" evidence="1">
    <location>
        <begin position="26"/>
        <end position="53"/>
    </location>
</feature>
<keyword evidence="1" id="KW-0175">Coiled coil</keyword>
<organism evidence="3 4">
    <name type="scientific">Anaerosacchariphilus polymeriproducens</name>
    <dbReference type="NCBI Taxonomy" id="1812858"/>
    <lineage>
        <taxon>Bacteria</taxon>
        <taxon>Bacillati</taxon>
        <taxon>Bacillota</taxon>
        <taxon>Clostridia</taxon>
        <taxon>Lachnospirales</taxon>
        <taxon>Lachnospiraceae</taxon>
        <taxon>Anaerosacchariphilus</taxon>
    </lineage>
</organism>
<evidence type="ECO:0000313" key="3">
    <source>
        <dbReference type="EMBL" id="RDU23072.1"/>
    </source>
</evidence>
<dbReference type="AlphaFoldDB" id="A0A371AU52"/>
<comment type="caution">
    <text evidence="3">The sequence shown here is derived from an EMBL/GenBank/DDBJ whole genome shotgun (WGS) entry which is preliminary data.</text>
</comment>
<dbReference type="RefSeq" id="WP_115482414.1">
    <property type="nucleotide sequence ID" value="NZ_QRCT01000034.1"/>
</dbReference>
<sequence length="184" mass="21443">MKKVYGISFLLVVLVSIGAYQISYYYAEKNFEKQAKEKQEKEMENELIQADTNNPSVVTRNTKYIINIINNENEILEEKTTMIPENLIGCTRDEVNEALDGVELVSFSPERIVVKQKQLKEKYEYYLKEENGYITVLLSDKKTVYTYTDIAVSILPKEIQEEIKNLKPIENLSHLYSFLETYTS</sequence>
<evidence type="ECO:0000256" key="1">
    <source>
        <dbReference type="SAM" id="Coils"/>
    </source>
</evidence>
<dbReference type="OrthoDB" id="1912898at2"/>
<dbReference type="EMBL" id="QRCT01000034">
    <property type="protein sequence ID" value="RDU23072.1"/>
    <property type="molecule type" value="Genomic_DNA"/>
</dbReference>
<keyword evidence="2" id="KW-0472">Membrane</keyword>
<keyword evidence="4" id="KW-1185">Reference proteome</keyword>
<evidence type="ECO:0000313" key="4">
    <source>
        <dbReference type="Proteomes" id="UP000255036"/>
    </source>
</evidence>
<protein>
    <recommendedName>
        <fullName evidence="5">Bypass of forespore C C-terminal domain-containing protein</fullName>
    </recommendedName>
</protein>
<keyword evidence="2" id="KW-0812">Transmembrane</keyword>
<proteinExistence type="predicted"/>
<keyword evidence="2" id="KW-1133">Transmembrane helix</keyword>
<gene>
    <name evidence="3" type="ORF">DWV06_11975</name>
</gene>
<accession>A0A371AU52</accession>
<evidence type="ECO:0008006" key="5">
    <source>
        <dbReference type="Google" id="ProtNLM"/>
    </source>
</evidence>
<name>A0A371AU52_9FIRM</name>
<reference evidence="3 4" key="1">
    <citation type="submission" date="2018-07" db="EMBL/GenBank/DDBJ databases">
        <title>Anaerosacharophilus polymeroproducens gen. nov. sp. nov., an anaerobic bacterium isolated from salt field.</title>
        <authorList>
            <person name="Kim W."/>
            <person name="Yang S.-H."/>
            <person name="Oh J."/>
            <person name="Lee J.-H."/>
            <person name="Kwon K.K."/>
        </authorList>
    </citation>
    <scope>NUCLEOTIDE SEQUENCE [LARGE SCALE GENOMIC DNA]</scope>
    <source>
        <strain evidence="3 4">MCWD5</strain>
    </source>
</reference>
<feature type="transmembrane region" description="Helical" evidence="2">
    <location>
        <begin position="6"/>
        <end position="27"/>
    </location>
</feature>
<evidence type="ECO:0000256" key="2">
    <source>
        <dbReference type="SAM" id="Phobius"/>
    </source>
</evidence>